<evidence type="ECO:0000256" key="1">
    <source>
        <dbReference type="SAM" id="Phobius"/>
    </source>
</evidence>
<keyword evidence="3" id="KW-1185">Reference proteome</keyword>
<reference evidence="2 3" key="1">
    <citation type="submission" date="2023-07" db="EMBL/GenBank/DDBJ databases">
        <title>Genomic Encyclopedia of Type Strains, Phase IV (KMG-IV): sequencing the most valuable type-strain genomes for metagenomic binning, comparative biology and taxonomic classification.</title>
        <authorList>
            <person name="Goeker M."/>
        </authorList>
    </citation>
    <scope>NUCLEOTIDE SEQUENCE [LARGE SCALE GENOMIC DNA]</scope>
    <source>
        <strain evidence="2 3">DSM 18695</strain>
    </source>
</reference>
<sequence>MTSLHAILPLVALGAILAFVAAYVGAAIYLRPRRRPRPGRAED</sequence>
<feature type="transmembrane region" description="Helical" evidence="1">
    <location>
        <begin position="6"/>
        <end position="30"/>
    </location>
</feature>
<protein>
    <submittedName>
        <fullName evidence="2">Uncharacterized protein</fullName>
    </submittedName>
</protein>
<dbReference type="EMBL" id="JAUSVS010000009">
    <property type="protein sequence ID" value="MDQ0465975.1"/>
    <property type="molecule type" value="Genomic_DNA"/>
</dbReference>
<comment type="caution">
    <text evidence="2">The sequence shown here is derived from an EMBL/GenBank/DDBJ whole genome shotgun (WGS) entry which is preliminary data.</text>
</comment>
<proteinExistence type="predicted"/>
<dbReference type="Proteomes" id="UP001228905">
    <property type="component" value="Unassembled WGS sequence"/>
</dbReference>
<dbReference type="RefSeq" id="WP_307351729.1">
    <property type="nucleotide sequence ID" value="NZ_JAUSVS010000009.1"/>
</dbReference>
<keyword evidence="1" id="KW-0812">Transmembrane</keyword>
<evidence type="ECO:0000313" key="2">
    <source>
        <dbReference type="EMBL" id="MDQ0465975.1"/>
    </source>
</evidence>
<keyword evidence="1" id="KW-0472">Membrane</keyword>
<organism evidence="2 3">
    <name type="scientific">Caulobacter ginsengisoli</name>
    <dbReference type="NCBI Taxonomy" id="400775"/>
    <lineage>
        <taxon>Bacteria</taxon>
        <taxon>Pseudomonadati</taxon>
        <taxon>Pseudomonadota</taxon>
        <taxon>Alphaproteobacteria</taxon>
        <taxon>Caulobacterales</taxon>
        <taxon>Caulobacteraceae</taxon>
        <taxon>Caulobacter</taxon>
    </lineage>
</organism>
<evidence type="ECO:0000313" key="3">
    <source>
        <dbReference type="Proteomes" id="UP001228905"/>
    </source>
</evidence>
<keyword evidence="1" id="KW-1133">Transmembrane helix</keyword>
<name>A0ABU0IX71_9CAUL</name>
<gene>
    <name evidence="2" type="ORF">QO010_003768</name>
</gene>
<accession>A0ABU0IX71</accession>